<name>A0A8J5S891_ZIZPA</name>
<dbReference type="EMBL" id="JAAALK010000288">
    <property type="protein sequence ID" value="KAG8051861.1"/>
    <property type="molecule type" value="Genomic_DNA"/>
</dbReference>
<dbReference type="Pfam" id="PF00168">
    <property type="entry name" value="C2"/>
    <property type="match status" value="1"/>
</dbReference>
<gene>
    <name evidence="2" type="ORF">GUJ93_ZPchr0001g30557</name>
</gene>
<reference evidence="2" key="2">
    <citation type="submission" date="2021-02" db="EMBL/GenBank/DDBJ databases">
        <authorList>
            <person name="Kimball J.A."/>
            <person name="Haas M.W."/>
            <person name="Macchietto M."/>
            <person name="Kono T."/>
            <person name="Duquette J."/>
            <person name="Shao M."/>
        </authorList>
    </citation>
    <scope>NUCLEOTIDE SEQUENCE</scope>
    <source>
        <tissue evidence="2">Fresh leaf tissue</tissue>
    </source>
</reference>
<protein>
    <recommendedName>
        <fullName evidence="1">C2 domain-containing protein</fullName>
    </recommendedName>
</protein>
<dbReference type="GO" id="GO:0006952">
    <property type="term" value="P:defense response"/>
    <property type="evidence" value="ECO:0007669"/>
    <property type="project" value="InterPro"/>
</dbReference>
<feature type="domain" description="C2" evidence="1">
    <location>
        <begin position="1"/>
        <end position="116"/>
    </location>
</feature>
<reference evidence="2" key="1">
    <citation type="journal article" date="2021" name="bioRxiv">
        <title>Whole Genome Assembly and Annotation of Northern Wild Rice, Zizania palustris L., Supports a Whole Genome Duplication in the Zizania Genus.</title>
        <authorList>
            <person name="Haas M."/>
            <person name="Kono T."/>
            <person name="Macchietto M."/>
            <person name="Millas R."/>
            <person name="McGilp L."/>
            <person name="Shao M."/>
            <person name="Duquette J."/>
            <person name="Hirsch C.N."/>
            <person name="Kimball J."/>
        </authorList>
    </citation>
    <scope>NUCLEOTIDE SEQUENCE</scope>
    <source>
        <tissue evidence="2">Fresh leaf tissue</tissue>
    </source>
</reference>
<dbReference type="InterPro" id="IPR044750">
    <property type="entry name" value="C2_SRC2/BAP"/>
</dbReference>
<dbReference type="PROSITE" id="PS50004">
    <property type="entry name" value="C2"/>
    <property type="match status" value="1"/>
</dbReference>
<dbReference type="SMART" id="SM00239">
    <property type="entry name" value="C2"/>
    <property type="match status" value="1"/>
</dbReference>
<evidence type="ECO:0000313" key="3">
    <source>
        <dbReference type="Proteomes" id="UP000729402"/>
    </source>
</evidence>
<sequence>MAYRVMDLKLVSASDLKRVTLFSRMRVYAVASISGSDIPMPMHSTNADRNGGCNPVWNTVLQFTVPAVADNRGLALHVMLRSQRAFGGHRDVGEVFIPLNDLLVGALEAGGEPKPASYQVSRPMSGRAHGVLYFSYKFTDVKPAPDTFDVTYMKNSEKAMENAIAPVPAYPPPNAAYPTSNAVAMAYPPVVPYGAPYVGYPPVQPYSYAAPPPASSYGYPAQQPSRKGGGMGMGLGLGLLGGAVGGMMLGEIVGDAEADAAYDAGFNDGLEL</sequence>
<dbReference type="CDD" id="cd04051">
    <property type="entry name" value="C2_SRC2_like"/>
    <property type="match status" value="1"/>
</dbReference>
<comment type="caution">
    <text evidence="2">The sequence shown here is derived from an EMBL/GenBank/DDBJ whole genome shotgun (WGS) entry which is preliminary data.</text>
</comment>
<proteinExistence type="predicted"/>
<dbReference type="AlphaFoldDB" id="A0A8J5S891"/>
<evidence type="ECO:0000259" key="1">
    <source>
        <dbReference type="PROSITE" id="PS50004"/>
    </source>
</evidence>
<dbReference type="Proteomes" id="UP000729402">
    <property type="component" value="Unassembled WGS sequence"/>
</dbReference>
<dbReference type="InterPro" id="IPR000008">
    <property type="entry name" value="C2_dom"/>
</dbReference>
<keyword evidence="3" id="KW-1185">Reference proteome</keyword>
<dbReference type="PANTHER" id="PTHR32246">
    <property type="entry name" value="INGRESSION PROTEIN FIC1"/>
    <property type="match status" value="1"/>
</dbReference>
<dbReference type="OrthoDB" id="884464at2759"/>
<dbReference type="PANTHER" id="PTHR32246:SF67">
    <property type="entry name" value="OS01G0369500 PROTEIN"/>
    <property type="match status" value="1"/>
</dbReference>
<evidence type="ECO:0000313" key="2">
    <source>
        <dbReference type="EMBL" id="KAG8051861.1"/>
    </source>
</evidence>
<accession>A0A8J5S891</accession>
<organism evidence="2 3">
    <name type="scientific">Zizania palustris</name>
    <name type="common">Northern wild rice</name>
    <dbReference type="NCBI Taxonomy" id="103762"/>
    <lineage>
        <taxon>Eukaryota</taxon>
        <taxon>Viridiplantae</taxon>
        <taxon>Streptophyta</taxon>
        <taxon>Embryophyta</taxon>
        <taxon>Tracheophyta</taxon>
        <taxon>Spermatophyta</taxon>
        <taxon>Magnoliopsida</taxon>
        <taxon>Liliopsida</taxon>
        <taxon>Poales</taxon>
        <taxon>Poaceae</taxon>
        <taxon>BOP clade</taxon>
        <taxon>Oryzoideae</taxon>
        <taxon>Oryzeae</taxon>
        <taxon>Zizaniinae</taxon>
        <taxon>Zizania</taxon>
    </lineage>
</organism>